<dbReference type="PANTHER" id="PTHR38340:SF1">
    <property type="entry name" value="S-LAYER PROTEIN"/>
    <property type="match status" value="1"/>
</dbReference>
<dbReference type="Pfam" id="PF00353">
    <property type="entry name" value="HemolysinCabind"/>
    <property type="match status" value="3"/>
</dbReference>
<dbReference type="InterPro" id="IPR050557">
    <property type="entry name" value="RTX_toxin/Mannuronan_C5-epim"/>
</dbReference>
<name>A0A975P6E5_9RHOB</name>
<evidence type="ECO:0000313" key="4">
    <source>
        <dbReference type="Proteomes" id="UP000679352"/>
    </source>
</evidence>
<evidence type="ECO:0008006" key="5">
    <source>
        <dbReference type="Google" id="ProtNLM"/>
    </source>
</evidence>
<dbReference type="KEGG" id="gfu:KM031_01960"/>
<dbReference type="InterPro" id="IPR018511">
    <property type="entry name" value="Hemolysin-typ_Ca-bd_CS"/>
</dbReference>
<dbReference type="RefSeq" id="WP_215504052.1">
    <property type="nucleotide sequence ID" value="NZ_CP076361.1"/>
</dbReference>
<dbReference type="InterPro" id="IPR011049">
    <property type="entry name" value="Serralysin-like_metalloprot_C"/>
</dbReference>
<dbReference type="EMBL" id="CP076361">
    <property type="protein sequence ID" value="QWK90700.1"/>
    <property type="molecule type" value="Genomic_DNA"/>
</dbReference>
<protein>
    <recommendedName>
        <fullName evidence="5">Calcium-binding protein</fullName>
    </recommendedName>
</protein>
<dbReference type="InterPro" id="IPR001343">
    <property type="entry name" value="Hemolysn_Ca-bd"/>
</dbReference>
<dbReference type="PANTHER" id="PTHR38340">
    <property type="entry name" value="S-LAYER PROTEIN"/>
    <property type="match status" value="1"/>
</dbReference>
<reference evidence="3" key="1">
    <citation type="submission" date="2021-06" db="EMBL/GenBank/DDBJ databases">
        <title>Direct submission.</title>
        <authorList>
            <person name="Lee C.-S."/>
            <person name="Jin L."/>
        </authorList>
    </citation>
    <scope>NUCLEOTIDE SEQUENCE</scope>
    <source>
        <strain evidence="3">Con5</strain>
    </source>
</reference>
<evidence type="ECO:0000256" key="1">
    <source>
        <dbReference type="ARBA" id="ARBA00004613"/>
    </source>
</evidence>
<proteinExistence type="predicted"/>
<dbReference type="SUPFAM" id="SSF51120">
    <property type="entry name" value="beta-Roll"/>
    <property type="match status" value="1"/>
</dbReference>
<dbReference type="GO" id="GO:0005576">
    <property type="term" value="C:extracellular region"/>
    <property type="evidence" value="ECO:0007669"/>
    <property type="project" value="UniProtKB-SubCell"/>
</dbReference>
<gene>
    <name evidence="3" type="ORF">KM031_01960</name>
</gene>
<sequence>MQREDADSLVLQNDFFKYDFSGSDFDYRLKDGLVTALLDGTFTGLTIREAGSNALIGKFSGLNLSLDDLPNLSKPAGAAQLAQILADMDWRVAGTVKANAIFLDNPLGFHSKNGFVLDLLGGNDTARGGDGNDRINAGYGDDVIYDSNGNDRVYGGGGKDRLGESEIATGNDSLFGGGDNDFLFGGRGNDRLFGENGSDQLFGGAGRDTLSGGIRADTLTGDGGADIFVFASGDGNDVVTDFDLDADRLRVTGEFDVVYRDGDAILRFASGRLIVENVAVDSLVIGDHIFVA</sequence>
<dbReference type="AlphaFoldDB" id="A0A975P6E5"/>
<dbReference type="GO" id="GO:0005509">
    <property type="term" value="F:calcium ion binding"/>
    <property type="evidence" value="ECO:0007669"/>
    <property type="project" value="InterPro"/>
</dbReference>
<comment type="subcellular location">
    <subcellularLocation>
        <location evidence="1">Secreted</location>
    </subcellularLocation>
</comment>
<dbReference type="Proteomes" id="UP000679352">
    <property type="component" value="Chromosome"/>
</dbReference>
<evidence type="ECO:0000313" key="3">
    <source>
        <dbReference type="EMBL" id="QWK90700.1"/>
    </source>
</evidence>
<keyword evidence="4" id="KW-1185">Reference proteome</keyword>
<keyword evidence="2" id="KW-0964">Secreted</keyword>
<accession>A0A975P6E5</accession>
<organism evidence="3 4">
    <name type="scientific">Gemmobacter fulvus</name>
    <dbReference type="NCBI Taxonomy" id="2840474"/>
    <lineage>
        <taxon>Bacteria</taxon>
        <taxon>Pseudomonadati</taxon>
        <taxon>Pseudomonadota</taxon>
        <taxon>Alphaproteobacteria</taxon>
        <taxon>Rhodobacterales</taxon>
        <taxon>Paracoccaceae</taxon>
        <taxon>Gemmobacter</taxon>
    </lineage>
</organism>
<dbReference type="Gene3D" id="2.150.10.10">
    <property type="entry name" value="Serralysin-like metalloprotease, C-terminal"/>
    <property type="match status" value="2"/>
</dbReference>
<evidence type="ECO:0000256" key="2">
    <source>
        <dbReference type="ARBA" id="ARBA00022525"/>
    </source>
</evidence>
<dbReference type="PROSITE" id="PS00330">
    <property type="entry name" value="HEMOLYSIN_CALCIUM"/>
    <property type="match status" value="2"/>
</dbReference>
<dbReference type="PRINTS" id="PR00313">
    <property type="entry name" value="CABNDNGRPT"/>
</dbReference>